<feature type="region of interest" description="Disordered" evidence="1">
    <location>
        <begin position="124"/>
        <end position="172"/>
    </location>
</feature>
<evidence type="ECO:0008006" key="4">
    <source>
        <dbReference type="Google" id="ProtNLM"/>
    </source>
</evidence>
<accession>A0A5N5FH43</accession>
<evidence type="ECO:0000256" key="1">
    <source>
        <dbReference type="SAM" id="MobiDB-lite"/>
    </source>
</evidence>
<comment type="caution">
    <text evidence="2">The sequence shown here is derived from an EMBL/GenBank/DDBJ whole genome shotgun (WGS) entry which is preliminary data.</text>
</comment>
<protein>
    <recommendedName>
        <fullName evidence="4">No apical meristem-associated C-terminal domain-containing protein</fullName>
    </recommendedName>
</protein>
<keyword evidence="3" id="KW-1185">Reference proteome</keyword>
<feature type="compositionally biased region" description="Basic and acidic residues" evidence="1">
    <location>
        <begin position="124"/>
        <end position="138"/>
    </location>
</feature>
<name>A0A5N5FH43_9ROSA</name>
<evidence type="ECO:0000313" key="3">
    <source>
        <dbReference type="Proteomes" id="UP000327157"/>
    </source>
</evidence>
<evidence type="ECO:0000313" key="2">
    <source>
        <dbReference type="EMBL" id="KAB2600562.1"/>
    </source>
</evidence>
<reference evidence="2 3" key="2">
    <citation type="submission" date="2019-11" db="EMBL/GenBank/DDBJ databases">
        <title>A de novo genome assembly of a pear dwarfing rootstock.</title>
        <authorList>
            <person name="Wang F."/>
            <person name="Wang J."/>
            <person name="Li S."/>
            <person name="Zhang Y."/>
            <person name="Fang M."/>
            <person name="Ma L."/>
            <person name="Zhao Y."/>
            <person name="Jiang S."/>
        </authorList>
    </citation>
    <scope>NUCLEOTIDE SEQUENCE [LARGE SCALE GENOMIC DNA]</scope>
    <source>
        <strain evidence="2">S2</strain>
        <tissue evidence="2">Leaf</tissue>
    </source>
</reference>
<dbReference type="Proteomes" id="UP000327157">
    <property type="component" value="Unassembled WGS sequence"/>
</dbReference>
<sequence length="199" mass="23293">MKGRVWTRNEDEALCRTYRWVSEDSVRQAEELYMKDGSKPFQFHSCWEICKGWVLFEDPPQHRVGPMSVFGTQSSTVDGDEMDLLPFNKQGLMEKDKANDDYAAQQEVTASLRLMAKQNVFAAEERNRGHEERAKQIQEEMDDRNMQGNTSDYSPMSKAYFDKKKKKKKKREIMARRQLFTSDYTPTMANDEDDVDYGL</sequence>
<reference evidence="2 3" key="1">
    <citation type="submission" date="2019-09" db="EMBL/GenBank/DDBJ databases">
        <authorList>
            <person name="Ou C."/>
        </authorList>
    </citation>
    <scope>NUCLEOTIDE SEQUENCE [LARGE SCALE GENOMIC DNA]</scope>
    <source>
        <strain evidence="2">S2</strain>
        <tissue evidence="2">Leaf</tissue>
    </source>
</reference>
<organism evidence="2 3">
    <name type="scientific">Pyrus ussuriensis x Pyrus communis</name>
    <dbReference type="NCBI Taxonomy" id="2448454"/>
    <lineage>
        <taxon>Eukaryota</taxon>
        <taxon>Viridiplantae</taxon>
        <taxon>Streptophyta</taxon>
        <taxon>Embryophyta</taxon>
        <taxon>Tracheophyta</taxon>
        <taxon>Spermatophyta</taxon>
        <taxon>Magnoliopsida</taxon>
        <taxon>eudicotyledons</taxon>
        <taxon>Gunneridae</taxon>
        <taxon>Pentapetalae</taxon>
        <taxon>rosids</taxon>
        <taxon>fabids</taxon>
        <taxon>Rosales</taxon>
        <taxon>Rosaceae</taxon>
        <taxon>Amygdaloideae</taxon>
        <taxon>Maleae</taxon>
        <taxon>Pyrus</taxon>
    </lineage>
</organism>
<proteinExistence type="predicted"/>
<dbReference type="EMBL" id="SMOL01000732">
    <property type="protein sequence ID" value="KAB2600562.1"/>
    <property type="molecule type" value="Genomic_DNA"/>
</dbReference>
<gene>
    <name evidence="2" type="ORF">D8674_042121</name>
</gene>
<dbReference type="AlphaFoldDB" id="A0A5N5FH43"/>